<keyword evidence="3" id="KW-1185">Reference proteome</keyword>
<dbReference type="SUPFAM" id="SSF58100">
    <property type="entry name" value="Bacterial hemolysins"/>
    <property type="match status" value="1"/>
</dbReference>
<protein>
    <submittedName>
        <fullName evidence="2">Uncharacterized protein</fullName>
    </submittedName>
</protein>
<gene>
    <name evidence="2" type="ORF">CASFOL_026918</name>
</gene>
<evidence type="ECO:0000313" key="3">
    <source>
        <dbReference type="Proteomes" id="UP001632038"/>
    </source>
</evidence>
<accession>A0ABD3CL75</accession>
<dbReference type="EMBL" id="JAVIJP010000034">
    <property type="protein sequence ID" value="KAL3629696.1"/>
    <property type="molecule type" value="Genomic_DNA"/>
</dbReference>
<evidence type="ECO:0000313" key="2">
    <source>
        <dbReference type="EMBL" id="KAL3629696.1"/>
    </source>
</evidence>
<name>A0ABD3CL75_9LAMI</name>
<dbReference type="Proteomes" id="UP001632038">
    <property type="component" value="Unassembled WGS sequence"/>
</dbReference>
<dbReference type="AlphaFoldDB" id="A0ABD3CL75"/>
<organism evidence="2 3">
    <name type="scientific">Castilleja foliolosa</name>
    <dbReference type="NCBI Taxonomy" id="1961234"/>
    <lineage>
        <taxon>Eukaryota</taxon>
        <taxon>Viridiplantae</taxon>
        <taxon>Streptophyta</taxon>
        <taxon>Embryophyta</taxon>
        <taxon>Tracheophyta</taxon>
        <taxon>Spermatophyta</taxon>
        <taxon>Magnoliopsida</taxon>
        <taxon>eudicotyledons</taxon>
        <taxon>Gunneridae</taxon>
        <taxon>Pentapetalae</taxon>
        <taxon>asterids</taxon>
        <taxon>lamiids</taxon>
        <taxon>Lamiales</taxon>
        <taxon>Orobanchaceae</taxon>
        <taxon>Pedicularideae</taxon>
        <taxon>Castillejinae</taxon>
        <taxon>Castilleja</taxon>
    </lineage>
</organism>
<sequence>MFKKLKEKALALQNKIENAGGEQLKTQKSTVSKIQSDIDKKSTEINRRKVQIETGEKTIKKLTKGIEGSRNEKERITEEREKLSSTFKETEQEAFSVQDNYKKTQELINQHKDVHGQSKSD</sequence>
<evidence type="ECO:0000256" key="1">
    <source>
        <dbReference type="SAM" id="MobiDB-lite"/>
    </source>
</evidence>
<comment type="caution">
    <text evidence="2">The sequence shown here is derived from an EMBL/GenBank/DDBJ whole genome shotgun (WGS) entry which is preliminary data.</text>
</comment>
<feature type="region of interest" description="Disordered" evidence="1">
    <location>
        <begin position="70"/>
        <end position="95"/>
    </location>
</feature>
<feature type="compositionally biased region" description="Basic and acidic residues" evidence="1">
    <location>
        <begin position="70"/>
        <end position="91"/>
    </location>
</feature>
<proteinExistence type="predicted"/>
<reference evidence="3" key="1">
    <citation type="journal article" date="2024" name="IScience">
        <title>Strigolactones Initiate the Formation of Haustorium-like Structures in Castilleja.</title>
        <authorList>
            <person name="Buerger M."/>
            <person name="Peterson D."/>
            <person name="Chory J."/>
        </authorList>
    </citation>
    <scope>NUCLEOTIDE SEQUENCE [LARGE SCALE GENOMIC DNA]</scope>
</reference>